<evidence type="ECO:0000256" key="2">
    <source>
        <dbReference type="SAM" id="Phobius"/>
    </source>
</evidence>
<comment type="caution">
    <text evidence="3">The sequence shown here is derived from an EMBL/GenBank/DDBJ whole genome shotgun (WGS) entry which is preliminary data.</text>
</comment>
<evidence type="ECO:0000256" key="1">
    <source>
        <dbReference type="SAM" id="MobiDB-lite"/>
    </source>
</evidence>
<keyword evidence="4" id="KW-1185">Reference proteome</keyword>
<feature type="transmembrane region" description="Helical" evidence="2">
    <location>
        <begin position="40"/>
        <end position="59"/>
    </location>
</feature>
<name>A0A9P7YIX1_9HELO</name>
<evidence type="ECO:0000313" key="4">
    <source>
        <dbReference type="Proteomes" id="UP000824998"/>
    </source>
</evidence>
<dbReference type="Proteomes" id="UP000824998">
    <property type="component" value="Unassembled WGS sequence"/>
</dbReference>
<evidence type="ECO:0000313" key="3">
    <source>
        <dbReference type="EMBL" id="KAG9233885.1"/>
    </source>
</evidence>
<sequence>MAREFASAKGVSLRRLCVLSMVFALRRALLGLQLSTLSRLAPFLATSSNSIVVILGLHLTTLRFKSPARTLFPQKRSLHHNSYITRSKISTLHLAAFFYHTPTLATRYQKSHQSLRPTGRRKVKSESKQETKYLDTQKAPRTLKSGSRG</sequence>
<gene>
    <name evidence="3" type="ORF">BJ875DRAFT_31236</name>
</gene>
<feature type="region of interest" description="Disordered" evidence="1">
    <location>
        <begin position="110"/>
        <end position="149"/>
    </location>
</feature>
<accession>A0A9P7YIX1</accession>
<keyword evidence="2" id="KW-0812">Transmembrane</keyword>
<reference evidence="3" key="1">
    <citation type="journal article" date="2021" name="IMA Fungus">
        <title>Genomic characterization of three marine fungi, including Emericellopsis atlantica sp. nov. with signatures of a generalist lifestyle and marine biomass degradation.</title>
        <authorList>
            <person name="Hagestad O.C."/>
            <person name="Hou L."/>
            <person name="Andersen J.H."/>
            <person name="Hansen E.H."/>
            <person name="Altermark B."/>
            <person name="Li C."/>
            <person name="Kuhnert E."/>
            <person name="Cox R.J."/>
            <person name="Crous P.W."/>
            <person name="Spatafora J.W."/>
            <person name="Lail K."/>
            <person name="Amirebrahimi M."/>
            <person name="Lipzen A."/>
            <person name="Pangilinan J."/>
            <person name="Andreopoulos W."/>
            <person name="Hayes R.D."/>
            <person name="Ng V."/>
            <person name="Grigoriev I.V."/>
            <person name="Jackson S.A."/>
            <person name="Sutton T.D.S."/>
            <person name="Dobson A.D.W."/>
            <person name="Rama T."/>
        </authorList>
    </citation>
    <scope>NUCLEOTIDE SEQUENCE</scope>
    <source>
        <strain evidence="3">TRa018bII</strain>
    </source>
</reference>
<organism evidence="3 4">
    <name type="scientific">Amylocarpus encephaloides</name>
    <dbReference type="NCBI Taxonomy" id="45428"/>
    <lineage>
        <taxon>Eukaryota</taxon>
        <taxon>Fungi</taxon>
        <taxon>Dikarya</taxon>
        <taxon>Ascomycota</taxon>
        <taxon>Pezizomycotina</taxon>
        <taxon>Leotiomycetes</taxon>
        <taxon>Helotiales</taxon>
        <taxon>Helotiales incertae sedis</taxon>
        <taxon>Amylocarpus</taxon>
    </lineage>
</organism>
<keyword evidence="2" id="KW-1133">Transmembrane helix</keyword>
<proteinExistence type="predicted"/>
<keyword evidence="2" id="KW-0472">Membrane</keyword>
<protein>
    <submittedName>
        <fullName evidence="3">Uncharacterized protein</fullName>
    </submittedName>
</protein>
<dbReference type="EMBL" id="MU251483">
    <property type="protein sequence ID" value="KAG9233885.1"/>
    <property type="molecule type" value="Genomic_DNA"/>
</dbReference>
<feature type="compositionally biased region" description="Basic and acidic residues" evidence="1">
    <location>
        <begin position="124"/>
        <end position="135"/>
    </location>
</feature>
<dbReference type="AlphaFoldDB" id="A0A9P7YIX1"/>